<reference evidence="2" key="1">
    <citation type="journal article" date="2023" name="Front. Plant Sci.">
        <title>Chromosomal-level genome assembly of Melastoma candidum provides insights into trichome evolution.</title>
        <authorList>
            <person name="Zhong Y."/>
            <person name="Wu W."/>
            <person name="Sun C."/>
            <person name="Zou P."/>
            <person name="Liu Y."/>
            <person name="Dai S."/>
            <person name="Zhou R."/>
        </authorList>
    </citation>
    <scope>NUCLEOTIDE SEQUENCE [LARGE SCALE GENOMIC DNA]</scope>
</reference>
<evidence type="ECO:0000313" key="2">
    <source>
        <dbReference type="Proteomes" id="UP001057402"/>
    </source>
</evidence>
<evidence type="ECO:0000313" key="1">
    <source>
        <dbReference type="EMBL" id="KAI4329793.1"/>
    </source>
</evidence>
<accession>A0ACB9N1G3</accession>
<organism evidence="1 2">
    <name type="scientific">Melastoma candidum</name>
    <dbReference type="NCBI Taxonomy" id="119954"/>
    <lineage>
        <taxon>Eukaryota</taxon>
        <taxon>Viridiplantae</taxon>
        <taxon>Streptophyta</taxon>
        <taxon>Embryophyta</taxon>
        <taxon>Tracheophyta</taxon>
        <taxon>Spermatophyta</taxon>
        <taxon>Magnoliopsida</taxon>
        <taxon>eudicotyledons</taxon>
        <taxon>Gunneridae</taxon>
        <taxon>Pentapetalae</taxon>
        <taxon>rosids</taxon>
        <taxon>malvids</taxon>
        <taxon>Myrtales</taxon>
        <taxon>Melastomataceae</taxon>
        <taxon>Melastomatoideae</taxon>
        <taxon>Melastomateae</taxon>
        <taxon>Melastoma</taxon>
    </lineage>
</organism>
<gene>
    <name evidence="1" type="ORF">MLD38_028139</name>
</gene>
<dbReference type="EMBL" id="CM042887">
    <property type="protein sequence ID" value="KAI4329793.1"/>
    <property type="molecule type" value="Genomic_DNA"/>
</dbReference>
<comment type="caution">
    <text evidence="1">The sequence shown here is derived from an EMBL/GenBank/DDBJ whole genome shotgun (WGS) entry which is preliminary data.</text>
</comment>
<protein>
    <submittedName>
        <fullName evidence="1">Uncharacterized protein</fullName>
    </submittedName>
</protein>
<dbReference type="Proteomes" id="UP001057402">
    <property type="component" value="Chromosome 8"/>
</dbReference>
<keyword evidence="2" id="KW-1185">Reference proteome</keyword>
<sequence>MGCLMSTPQDSGGSRRIPANIGEVSVYVPGLRIPKPVDFSQHLGKGNHLSRNLVERLSAFRTRIVIMAGQEAPTITRTKRRSATQHGGSTLADLQQALEDYLPMLLGLVRDGTQLQQKVLFVWINQEDEAEETVMPNAWQNSQKVGQAP</sequence>
<name>A0ACB9N1G3_9MYRT</name>
<proteinExistence type="predicted"/>